<dbReference type="InterPro" id="IPR051532">
    <property type="entry name" value="Ester_Hydrolysis_Enzymes"/>
</dbReference>
<dbReference type="Pfam" id="PF13472">
    <property type="entry name" value="Lipase_GDSL_2"/>
    <property type="match status" value="1"/>
</dbReference>
<dbReference type="OrthoDB" id="9777593at2"/>
<dbReference type="GO" id="GO:0004622">
    <property type="term" value="F:phosphatidylcholine lysophospholipase activity"/>
    <property type="evidence" value="ECO:0007669"/>
    <property type="project" value="TreeGrafter"/>
</dbReference>
<gene>
    <name evidence="2" type="ORF">EV214_12064</name>
</gene>
<accession>A0A4R2KFK0</accession>
<reference evidence="2 3" key="1">
    <citation type="submission" date="2019-03" db="EMBL/GenBank/DDBJ databases">
        <title>Genomic Encyclopedia of Type Strains, Phase IV (KMG-IV): sequencing the most valuable type-strain genomes for metagenomic binning, comparative biology and taxonomic classification.</title>
        <authorList>
            <person name="Goeker M."/>
        </authorList>
    </citation>
    <scope>NUCLEOTIDE SEQUENCE [LARGE SCALE GENOMIC DNA]</scope>
    <source>
        <strain evidence="2 3">DSM 102940</strain>
    </source>
</reference>
<proteinExistence type="predicted"/>
<protein>
    <submittedName>
        <fullName evidence="2">Lysophospholipase L1-like esterase</fullName>
    </submittedName>
</protein>
<evidence type="ECO:0000259" key="1">
    <source>
        <dbReference type="Pfam" id="PF13472"/>
    </source>
</evidence>
<dbReference type="Gene3D" id="3.40.50.1110">
    <property type="entry name" value="SGNH hydrolase"/>
    <property type="match status" value="1"/>
</dbReference>
<dbReference type="PANTHER" id="PTHR30383">
    <property type="entry name" value="THIOESTERASE 1/PROTEASE 1/LYSOPHOSPHOLIPASE L1"/>
    <property type="match status" value="1"/>
</dbReference>
<dbReference type="EMBL" id="SLWV01000020">
    <property type="protein sequence ID" value="TCO71844.1"/>
    <property type="molecule type" value="Genomic_DNA"/>
</dbReference>
<dbReference type="InterPro" id="IPR036514">
    <property type="entry name" value="SGNH_hydro_sf"/>
</dbReference>
<dbReference type="CDD" id="cd00229">
    <property type="entry name" value="SGNH_hydrolase"/>
    <property type="match status" value="1"/>
</dbReference>
<evidence type="ECO:0000313" key="2">
    <source>
        <dbReference type="EMBL" id="TCO71844.1"/>
    </source>
</evidence>
<dbReference type="PANTHER" id="PTHR30383:SF5">
    <property type="entry name" value="SGNH HYDROLASE-TYPE ESTERASE DOMAIN-CONTAINING PROTEIN"/>
    <property type="match status" value="1"/>
</dbReference>
<evidence type="ECO:0000313" key="3">
    <source>
        <dbReference type="Proteomes" id="UP000294919"/>
    </source>
</evidence>
<dbReference type="InterPro" id="IPR013830">
    <property type="entry name" value="SGNH_hydro"/>
</dbReference>
<dbReference type="SUPFAM" id="SSF52266">
    <property type="entry name" value="SGNH hydrolase"/>
    <property type="match status" value="1"/>
</dbReference>
<dbReference type="AlphaFoldDB" id="A0A4R2KFK0"/>
<comment type="caution">
    <text evidence="2">The sequence shown here is derived from an EMBL/GenBank/DDBJ whole genome shotgun (WGS) entry which is preliminary data.</text>
</comment>
<keyword evidence="3" id="KW-1185">Reference proteome</keyword>
<name>A0A4R2KFK0_9FIRM</name>
<sequence>MKNRFVILMLVCCFVILQGKNIVMAEYASIVSVDLHNSTLDSTISDVSYMDESVRTRQEYPSLNNSKWAGKKFVTFGDSITWYDGNRYINTHIEKGQLAKGYQSYMRERLGCIIDNQGVSGYNMTEIWMNRISGFDFDKVDAVTITSGANDHKNGILPGVVLPIGSTFDVNTYAGAIQASVEKIIIENPDAKIFLITPVQGWYNEKNTTNVPGPYNMEMTISKDYVDVMKEIGLLYGLPVCDLFNLTGINDLTRPTFIGDKETMPYYLHPTNKGYERMAEILIPFLGND</sequence>
<feature type="domain" description="SGNH hydrolase-type esterase" evidence="1">
    <location>
        <begin position="76"/>
        <end position="277"/>
    </location>
</feature>
<organism evidence="2 3">
    <name type="scientific">Marinisporobacter balticus</name>
    <dbReference type="NCBI Taxonomy" id="2018667"/>
    <lineage>
        <taxon>Bacteria</taxon>
        <taxon>Bacillati</taxon>
        <taxon>Bacillota</taxon>
        <taxon>Clostridia</taxon>
        <taxon>Peptostreptococcales</taxon>
        <taxon>Thermotaleaceae</taxon>
        <taxon>Marinisporobacter</taxon>
    </lineage>
</organism>
<dbReference type="Proteomes" id="UP000294919">
    <property type="component" value="Unassembled WGS sequence"/>
</dbReference>
<dbReference type="RefSeq" id="WP_132246483.1">
    <property type="nucleotide sequence ID" value="NZ_SLWV01000020.1"/>
</dbReference>